<evidence type="ECO:0000313" key="1">
    <source>
        <dbReference type="EMBL" id="CAG9316647.1"/>
    </source>
</evidence>
<organism evidence="1 2">
    <name type="scientific">Blepharisma stoltei</name>
    <dbReference type="NCBI Taxonomy" id="1481888"/>
    <lineage>
        <taxon>Eukaryota</taxon>
        <taxon>Sar</taxon>
        <taxon>Alveolata</taxon>
        <taxon>Ciliophora</taxon>
        <taxon>Postciliodesmatophora</taxon>
        <taxon>Heterotrichea</taxon>
        <taxon>Heterotrichida</taxon>
        <taxon>Blepharismidae</taxon>
        <taxon>Blepharisma</taxon>
    </lineage>
</organism>
<protein>
    <recommendedName>
        <fullName evidence="3">F-box/kelch-repeat protein</fullName>
    </recommendedName>
</protein>
<evidence type="ECO:0000313" key="2">
    <source>
        <dbReference type="Proteomes" id="UP001162131"/>
    </source>
</evidence>
<accession>A0AAU9IU58</accession>
<dbReference type="AlphaFoldDB" id="A0AAU9IU58"/>
<sequence>MDSYSDLTLSERFDLNGNQWIKLRPLPNSDFSCNSIVFNGDILISGAMSCNLLHTQLIAIHSWEFRLNVVMGKFMKAIWDEAV</sequence>
<dbReference type="EMBL" id="CAJZBQ010000016">
    <property type="protein sequence ID" value="CAG9316647.1"/>
    <property type="molecule type" value="Genomic_DNA"/>
</dbReference>
<keyword evidence="2" id="KW-1185">Reference proteome</keyword>
<evidence type="ECO:0008006" key="3">
    <source>
        <dbReference type="Google" id="ProtNLM"/>
    </source>
</evidence>
<dbReference type="SUPFAM" id="SSF50965">
    <property type="entry name" value="Galactose oxidase, central domain"/>
    <property type="match status" value="1"/>
</dbReference>
<comment type="caution">
    <text evidence="1">The sequence shown here is derived from an EMBL/GenBank/DDBJ whole genome shotgun (WGS) entry which is preliminary data.</text>
</comment>
<dbReference type="Proteomes" id="UP001162131">
    <property type="component" value="Unassembled WGS sequence"/>
</dbReference>
<dbReference type="InterPro" id="IPR011043">
    <property type="entry name" value="Gal_Oxase/kelch_b-propeller"/>
</dbReference>
<reference evidence="1" key="1">
    <citation type="submission" date="2021-09" db="EMBL/GenBank/DDBJ databases">
        <authorList>
            <consortium name="AG Swart"/>
            <person name="Singh M."/>
            <person name="Singh A."/>
            <person name="Seah K."/>
            <person name="Emmerich C."/>
        </authorList>
    </citation>
    <scope>NUCLEOTIDE SEQUENCE</scope>
    <source>
        <strain evidence="1">ATCC30299</strain>
    </source>
</reference>
<name>A0AAU9IU58_9CILI</name>
<gene>
    <name evidence="1" type="ORF">BSTOLATCC_MIC16755</name>
</gene>
<proteinExistence type="predicted"/>